<protein>
    <submittedName>
        <fullName evidence="2">Uncharacterized protein</fullName>
    </submittedName>
</protein>
<evidence type="ECO:0000313" key="2">
    <source>
        <dbReference type="EMBL" id="KAJ2669536.1"/>
    </source>
</evidence>
<feature type="region of interest" description="Disordered" evidence="1">
    <location>
        <begin position="101"/>
        <end position="120"/>
    </location>
</feature>
<gene>
    <name evidence="2" type="ORF">GGI25_006114</name>
</gene>
<sequence length="284" mass="31009">MLKTQIMYGVQSPHKRKHGCAFETGATTLPQHQVGPAFGVNYKDVFASLDDDSIQQPPHQKRRTGISEPENGVFFNSSRQRKRTASDAEHGEMEDIRIADNSNVVPPQKSRRVDRSQMEEQSANIFEVSATTPALLPESDARSLSGARQSQLSNQKGQCADGNDRDLKFSVIDIPLYIRAKAYLQDGIPQEMPAHPSGAGKTSPTAISNNSLISEPLRNKPNGLASANATTKSNNSKNSNSALVIYRPLPSASWQTNPTSTEEPPSSWNEKVASPKSPLLMDID</sequence>
<feature type="compositionally biased region" description="Polar residues" evidence="1">
    <location>
        <begin position="252"/>
        <end position="269"/>
    </location>
</feature>
<organism evidence="2 3">
    <name type="scientific">Coemansia spiralis</name>
    <dbReference type="NCBI Taxonomy" id="417178"/>
    <lineage>
        <taxon>Eukaryota</taxon>
        <taxon>Fungi</taxon>
        <taxon>Fungi incertae sedis</taxon>
        <taxon>Zoopagomycota</taxon>
        <taxon>Kickxellomycotina</taxon>
        <taxon>Kickxellomycetes</taxon>
        <taxon>Kickxellales</taxon>
        <taxon>Kickxellaceae</taxon>
        <taxon>Coemansia</taxon>
    </lineage>
</organism>
<accession>A0A9W8FXG9</accession>
<proteinExistence type="predicted"/>
<feature type="region of interest" description="Disordered" evidence="1">
    <location>
        <begin position="139"/>
        <end position="163"/>
    </location>
</feature>
<feature type="compositionally biased region" description="Basic and acidic residues" evidence="1">
    <location>
        <begin position="84"/>
        <end position="94"/>
    </location>
</feature>
<feature type="region of interest" description="Disordered" evidence="1">
    <location>
        <begin position="51"/>
        <end position="94"/>
    </location>
</feature>
<evidence type="ECO:0000313" key="3">
    <source>
        <dbReference type="Proteomes" id="UP001151518"/>
    </source>
</evidence>
<dbReference type="Proteomes" id="UP001151518">
    <property type="component" value="Unassembled WGS sequence"/>
</dbReference>
<name>A0A9W8FXG9_9FUNG</name>
<evidence type="ECO:0000256" key="1">
    <source>
        <dbReference type="SAM" id="MobiDB-lite"/>
    </source>
</evidence>
<dbReference type="AlphaFoldDB" id="A0A9W8FXG9"/>
<comment type="caution">
    <text evidence="2">The sequence shown here is derived from an EMBL/GenBank/DDBJ whole genome shotgun (WGS) entry which is preliminary data.</text>
</comment>
<feature type="compositionally biased region" description="Polar residues" evidence="1">
    <location>
        <begin position="200"/>
        <end position="213"/>
    </location>
</feature>
<reference evidence="2" key="1">
    <citation type="submission" date="2022-07" db="EMBL/GenBank/DDBJ databases">
        <title>Phylogenomic reconstructions and comparative analyses of Kickxellomycotina fungi.</title>
        <authorList>
            <person name="Reynolds N.K."/>
            <person name="Stajich J.E."/>
            <person name="Barry K."/>
            <person name="Grigoriev I.V."/>
            <person name="Crous P."/>
            <person name="Smith M.E."/>
        </authorList>
    </citation>
    <scope>NUCLEOTIDE SEQUENCE</scope>
    <source>
        <strain evidence="2">NRRL 3115</strain>
    </source>
</reference>
<feature type="compositionally biased region" description="Low complexity" evidence="1">
    <location>
        <begin position="225"/>
        <end position="242"/>
    </location>
</feature>
<feature type="compositionally biased region" description="Polar residues" evidence="1">
    <location>
        <begin position="146"/>
        <end position="157"/>
    </location>
</feature>
<feature type="region of interest" description="Disordered" evidence="1">
    <location>
        <begin position="189"/>
        <end position="284"/>
    </location>
</feature>
<dbReference type="EMBL" id="JANBTW010000147">
    <property type="protein sequence ID" value="KAJ2669536.1"/>
    <property type="molecule type" value="Genomic_DNA"/>
</dbReference>